<protein>
    <recommendedName>
        <fullName evidence="4">Mobilisation protein (MobC)</fullName>
    </recommendedName>
</protein>
<accession>A0A1H6AV31</accession>
<dbReference type="EMBL" id="FNVO01000006">
    <property type="protein sequence ID" value="SEG52529.1"/>
    <property type="molecule type" value="Genomic_DNA"/>
</dbReference>
<reference evidence="3" key="1">
    <citation type="submission" date="2016-10" db="EMBL/GenBank/DDBJ databases">
        <authorList>
            <person name="Varghese N."/>
            <person name="Submissions S."/>
        </authorList>
    </citation>
    <scope>NUCLEOTIDE SEQUENCE [LARGE SCALE GENOMIC DNA]</scope>
    <source>
        <strain evidence="3">DSM 43163</strain>
    </source>
</reference>
<proteinExistence type="predicted"/>
<dbReference type="OrthoDB" id="3636113at2"/>
<dbReference type="RefSeq" id="WP_103938576.1">
    <property type="nucleotide sequence ID" value="NZ_FNVO01000006.1"/>
</dbReference>
<dbReference type="AlphaFoldDB" id="A0A1H6AV31"/>
<evidence type="ECO:0000313" key="2">
    <source>
        <dbReference type="EMBL" id="SEG52529.1"/>
    </source>
</evidence>
<gene>
    <name evidence="2" type="ORF">SAMN04489712_10637</name>
</gene>
<name>A0A1H6AV31_9ACTN</name>
<evidence type="ECO:0008006" key="4">
    <source>
        <dbReference type="Google" id="ProtNLM"/>
    </source>
</evidence>
<feature type="compositionally biased region" description="Basic residues" evidence="1">
    <location>
        <begin position="12"/>
        <end position="25"/>
    </location>
</feature>
<evidence type="ECO:0000256" key="1">
    <source>
        <dbReference type="SAM" id="MobiDB-lite"/>
    </source>
</evidence>
<dbReference type="Proteomes" id="UP000236723">
    <property type="component" value="Unassembled WGS sequence"/>
</dbReference>
<evidence type="ECO:0000313" key="3">
    <source>
        <dbReference type="Proteomes" id="UP000236723"/>
    </source>
</evidence>
<organism evidence="2 3">
    <name type="scientific">Thermomonospora echinospora</name>
    <dbReference type="NCBI Taxonomy" id="1992"/>
    <lineage>
        <taxon>Bacteria</taxon>
        <taxon>Bacillati</taxon>
        <taxon>Actinomycetota</taxon>
        <taxon>Actinomycetes</taxon>
        <taxon>Streptosporangiales</taxon>
        <taxon>Thermomonosporaceae</taxon>
        <taxon>Thermomonospora</taxon>
    </lineage>
</organism>
<sequence length="138" mass="15437">MSGSEDQDERRRAHRQVRKQGQRRKRIMQVRVGDEDLAVISAGATREGLTRSAFVIKASLARARGDTTQTDPVLRDIHEELKDAARKANSIGVNFNQVVKKLNATGHPTGDIPAYSEAAFQAVRRLDAVAVKLWRHLR</sequence>
<keyword evidence="3" id="KW-1185">Reference proteome</keyword>
<dbReference type="InterPro" id="IPR053842">
    <property type="entry name" value="NikA-like"/>
</dbReference>
<feature type="region of interest" description="Disordered" evidence="1">
    <location>
        <begin position="1"/>
        <end position="25"/>
    </location>
</feature>
<dbReference type="Pfam" id="PF21983">
    <property type="entry name" value="NikA-like"/>
    <property type="match status" value="1"/>
</dbReference>